<protein>
    <submittedName>
        <fullName evidence="2">Uncharacterized protein</fullName>
    </submittedName>
</protein>
<feature type="region of interest" description="Disordered" evidence="1">
    <location>
        <begin position="92"/>
        <end position="149"/>
    </location>
</feature>
<evidence type="ECO:0000313" key="2">
    <source>
        <dbReference type="EMBL" id="QJA89761.1"/>
    </source>
</evidence>
<feature type="compositionally biased region" description="Low complexity" evidence="1">
    <location>
        <begin position="134"/>
        <end position="145"/>
    </location>
</feature>
<name>A0A6M3L8R4_9ZZZZ</name>
<evidence type="ECO:0000256" key="1">
    <source>
        <dbReference type="SAM" id="MobiDB-lite"/>
    </source>
</evidence>
<proteinExistence type="predicted"/>
<dbReference type="EMBL" id="MT142867">
    <property type="protein sequence ID" value="QJA89761.1"/>
    <property type="molecule type" value="Genomic_DNA"/>
</dbReference>
<dbReference type="AlphaFoldDB" id="A0A6M3L8R4"/>
<sequence>MGAGYSRVKTWIAGETLTAADLNAEFNNEINNDITNKLTAQGDILYATAAATAAALAKGGILNPGAWAAGGIGGLISGSTLGTSGYDTGQYSSTDGGVDSGTGGDFGDTSGSGSEGGEGSPVNPAANVLDPNKTGETTPPTTTGGTEMGIKKESYLDVLAKMSQDYYNKTAPARENILQRGQNFLEGGLDVTQSPMWASGKNAAEVLYKRAQDDTRANLPSGGALQSSLAEGDTNKARTLTDLASQIGTDEYNKIFSIAQGSPAVAMSGLGTAAGQQANMSGQASQLQAALAGIAATTAGQQMYKNVQEDAQKNQLYGDLGSGLGEGIGAGLEKG</sequence>
<organism evidence="2">
    <name type="scientific">viral metagenome</name>
    <dbReference type="NCBI Taxonomy" id="1070528"/>
    <lineage>
        <taxon>unclassified sequences</taxon>
        <taxon>metagenomes</taxon>
        <taxon>organismal metagenomes</taxon>
    </lineage>
</organism>
<gene>
    <name evidence="2" type="ORF">MM415B02510_0006</name>
</gene>
<reference evidence="2" key="1">
    <citation type="submission" date="2020-03" db="EMBL/GenBank/DDBJ databases">
        <title>The deep terrestrial virosphere.</title>
        <authorList>
            <person name="Holmfeldt K."/>
            <person name="Nilsson E."/>
            <person name="Simone D."/>
            <person name="Lopez-Fernandez M."/>
            <person name="Wu X."/>
            <person name="de Brujin I."/>
            <person name="Lundin D."/>
            <person name="Andersson A."/>
            <person name="Bertilsson S."/>
            <person name="Dopson M."/>
        </authorList>
    </citation>
    <scope>NUCLEOTIDE SEQUENCE</scope>
    <source>
        <strain evidence="2">MM415B02510</strain>
    </source>
</reference>
<accession>A0A6M3L8R4</accession>